<comment type="caution">
    <text evidence="2">The sequence shown here is derived from an EMBL/GenBank/DDBJ whole genome shotgun (WGS) entry which is preliminary data.</text>
</comment>
<keyword evidence="1" id="KW-0472">Membrane</keyword>
<protein>
    <submittedName>
        <fullName evidence="2">Uncharacterized protein</fullName>
    </submittedName>
</protein>
<sequence length="113" mass="13203">MFRKVKQNSFPRVFHSKKRTHSQIKGSFNVLLLWVFLLIMYHAKRFKTVEEAVKYFDTLNSDDSDILDVDVHIIPQNESIVITENEDIKDVDLGEIISRDVTGELEILHIDES</sequence>
<accession>A0A8X6NV58</accession>
<keyword evidence="1" id="KW-1133">Transmembrane helix</keyword>
<keyword evidence="3" id="KW-1185">Reference proteome</keyword>
<proteinExistence type="predicted"/>
<dbReference type="AlphaFoldDB" id="A0A8X6NV58"/>
<evidence type="ECO:0000256" key="1">
    <source>
        <dbReference type="SAM" id="Phobius"/>
    </source>
</evidence>
<evidence type="ECO:0000313" key="2">
    <source>
        <dbReference type="EMBL" id="GFT36645.1"/>
    </source>
</evidence>
<dbReference type="EMBL" id="BMAW01013973">
    <property type="protein sequence ID" value="GFT36645.1"/>
    <property type="molecule type" value="Genomic_DNA"/>
</dbReference>
<name>A0A8X6NV58_NEPPI</name>
<gene>
    <name evidence="2" type="ORF">NPIL_549471</name>
</gene>
<feature type="transmembrane region" description="Helical" evidence="1">
    <location>
        <begin position="26"/>
        <end position="43"/>
    </location>
</feature>
<organism evidence="2 3">
    <name type="scientific">Nephila pilipes</name>
    <name type="common">Giant wood spider</name>
    <name type="synonym">Nephila maculata</name>
    <dbReference type="NCBI Taxonomy" id="299642"/>
    <lineage>
        <taxon>Eukaryota</taxon>
        <taxon>Metazoa</taxon>
        <taxon>Ecdysozoa</taxon>
        <taxon>Arthropoda</taxon>
        <taxon>Chelicerata</taxon>
        <taxon>Arachnida</taxon>
        <taxon>Araneae</taxon>
        <taxon>Araneomorphae</taxon>
        <taxon>Entelegynae</taxon>
        <taxon>Araneoidea</taxon>
        <taxon>Nephilidae</taxon>
        <taxon>Nephila</taxon>
    </lineage>
</organism>
<reference evidence="2" key="1">
    <citation type="submission" date="2020-08" db="EMBL/GenBank/DDBJ databases">
        <title>Multicomponent nature underlies the extraordinary mechanical properties of spider dragline silk.</title>
        <authorList>
            <person name="Kono N."/>
            <person name="Nakamura H."/>
            <person name="Mori M."/>
            <person name="Yoshida Y."/>
            <person name="Ohtoshi R."/>
            <person name="Malay A.D."/>
            <person name="Moran D.A.P."/>
            <person name="Tomita M."/>
            <person name="Numata K."/>
            <person name="Arakawa K."/>
        </authorList>
    </citation>
    <scope>NUCLEOTIDE SEQUENCE</scope>
</reference>
<dbReference type="OrthoDB" id="10057240at2759"/>
<evidence type="ECO:0000313" key="3">
    <source>
        <dbReference type="Proteomes" id="UP000887013"/>
    </source>
</evidence>
<keyword evidence="1" id="KW-0812">Transmembrane</keyword>
<dbReference type="Proteomes" id="UP000887013">
    <property type="component" value="Unassembled WGS sequence"/>
</dbReference>